<comment type="caution">
    <text evidence="2">The sequence shown here is derived from an EMBL/GenBank/DDBJ whole genome shotgun (WGS) entry which is preliminary data.</text>
</comment>
<dbReference type="Proteomes" id="UP000004358">
    <property type="component" value="Unassembled WGS sequence"/>
</dbReference>
<gene>
    <name evidence="2" type="ORF">DSM3645_07251</name>
</gene>
<evidence type="ECO:0008006" key="4">
    <source>
        <dbReference type="Google" id="ProtNLM"/>
    </source>
</evidence>
<accession>A3ZYL4</accession>
<dbReference type="AlphaFoldDB" id="A3ZYL4"/>
<dbReference type="RefSeq" id="WP_002655047.1">
    <property type="nucleotide sequence ID" value="NZ_CH672377.1"/>
</dbReference>
<feature type="region of interest" description="Disordered" evidence="1">
    <location>
        <begin position="42"/>
        <end position="64"/>
    </location>
</feature>
<sequence>MRFILLASLLIVGAVGCGGSSGYGDPLRGDATFEGQPIPRGDIILEPNSAKGNSGPGTIGKITDGRYATPSGKGIVGGEYSVTIRGYDGKVDPTAEPGANSPGNALFPAYRTEVNIPADGTEVDFDVSKK</sequence>
<dbReference type="PROSITE" id="PS51257">
    <property type="entry name" value="PROKAR_LIPOPROTEIN"/>
    <property type="match status" value="1"/>
</dbReference>
<protein>
    <recommendedName>
        <fullName evidence="4">Carboxypeptidase regulatory-like domain-containing protein</fullName>
    </recommendedName>
</protein>
<organism evidence="2 3">
    <name type="scientific">Blastopirellula marina DSM 3645</name>
    <dbReference type="NCBI Taxonomy" id="314230"/>
    <lineage>
        <taxon>Bacteria</taxon>
        <taxon>Pseudomonadati</taxon>
        <taxon>Planctomycetota</taxon>
        <taxon>Planctomycetia</taxon>
        <taxon>Pirellulales</taxon>
        <taxon>Pirellulaceae</taxon>
        <taxon>Blastopirellula</taxon>
    </lineage>
</organism>
<evidence type="ECO:0000313" key="2">
    <source>
        <dbReference type="EMBL" id="EAQ78469.1"/>
    </source>
</evidence>
<dbReference type="HOGENOM" id="CLU_113730_2_0_0"/>
<proteinExistence type="predicted"/>
<name>A3ZYL4_9BACT</name>
<dbReference type="EMBL" id="AANZ01000021">
    <property type="protein sequence ID" value="EAQ78469.1"/>
    <property type="molecule type" value="Genomic_DNA"/>
</dbReference>
<reference evidence="2 3" key="1">
    <citation type="submission" date="2006-02" db="EMBL/GenBank/DDBJ databases">
        <authorList>
            <person name="Amann R."/>
            <person name="Ferriera S."/>
            <person name="Johnson J."/>
            <person name="Kravitz S."/>
            <person name="Halpern A."/>
            <person name="Remington K."/>
            <person name="Beeson K."/>
            <person name="Tran B."/>
            <person name="Rogers Y.-H."/>
            <person name="Friedman R."/>
            <person name="Venter J.C."/>
        </authorList>
    </citation>
    <scope>NUCLEOTIDE SEQUENCE [LARGE SCALE GENOMIC DNA]</scope>
    <source>
        <strain evidence="2 3">DSM 3645</strain>
    </source>
</reference>
<evidence type="ECO:0000256" key="1">
    <source>
        <dbReference type="SAM" id="MobiDB-lite"/>
    </source>
</evidence>
<dbReference type="OrthoDB" id="289094at2"/>
<evidence type="ECO:0000313" key="3">
    <source>
        <dbReference type="Proteomes" id="UP000004358"/>
    </source>
</evidence>